<evidence type="ECO:0000256" key="2">
    <source>
        <dbReference type="ARBA" id="ARBA00022801"/>
    </source>
</evidence>
<dbReference type="PANTHER" id="PTHR43540:SF1">
    <property type="entry name" value="ISOCHORISMATASE HYDROLASE"/>
    <property type="match status" value="1"/>
</dbReference>
<dbReference type="AlphaFoldDB" id="A0A6A6FQW7"/>
<dbReference type="InterPro" id="IPR000868">
    <property type="entry name" value="Isochorismatase-like_dom"/>
</dbReference>
<organism evidence="4 5">
    <name type="scientific">Cercospora zeae-maydis SCOH1-5</name>
    <dbReference type="NCBI Taxonomy" id="717836"/>
    <lineage>
        <taxon>Eukaryota</taxon>
        <taxon>Fungi</taxon>
        <taxon>Dikarya</taxon>
        <taxon>Ascomycota</taxon>
        <taxon>Pezizomycotina</taxon>
        <taxon>Dothideomycetes</taxon>
        <taxon>Dothideomycetidae</taxon>
        <taxon>Mycosphaerellales</taxon>
        <taxon>Mycosphaerellaceae</taxon>
        <taxon>Cercospora</taxon>
    </lineage>
</organism>
<dbReference type="Gene3D" id="3.40.50.850">
    <property type="entry name" value="Isochorismatase-like"/>
    <property type="match status" value="1"/>
</dbReference>
<dbReference type="Proteomes" id="UP000799539">
    <property type="component" value="Unassembled WGS sequence"/>
</dbReference>
<keyword evidence="2" id="KW-0378">Hydrolase</keyword>
<gene>
    <name evidence="4" type="ORF">CERZMDRAFT_94126</name>
</gene>
<evidence type="ECO:0000259" key="3">
    <source>
        <dbReference type="Pfam" id="PF00857"/>
    </source>
</evidence>
<evidence type="ECO:0000256" key="1">
    <source>
        <dbReference type="ARBA" id="ARBA00006336"/>
    </source>
</evidence>
<name>A0A6A6FQW7_9PEZI</name>
<accession>A0A6A6FQW7</accession>
<dbReference type="SUPFAM" id="SSF52499">
    <property type="entry name" value="Isochorismatase-like hydrolases"/>
    <property type="match status" value="1"/>
</dbReference>
<dbReference type="InterPro" id="IPR036380">
    <property type="entry name" value="Isochorismatase-like_sf"/>
</dbReference>
<dbReference type="InterPro" id="IPR050272">
    <property type="entry name" value="Isochorismatase-like_hydrls"/>
</dbReference>
<dbReference type="Pfam" id="PF00857">
    <property type="entry name" value="Isochorismatase"/>
    <property type="match status" value="1"/>
</dbReference>
<dbReference type="OrthoDB" id="1739143at2759"/>
<feature type="domain" description="Isochorismatase-like" evidence="3">
    <location>
        <begin position="30"/>
        <end position="206"/>
    </location>
</feature>
<dbReference type="PANTHER" id="PTHR43540">
    <property type="entry name" value="PEROXYUREIDOACRYLATE/UREIDOACRYLATE AMIDOHYDROLASE-RELATED"/>
    <property type="match status" value="1"/>
</dbReference>
<protein>
    <recommendedName>
        <fullName evidence="3">Isochorismatase-like domain-containing protein</fullName>
    </recommendedName>
</protein>
<evidence type="ECO:0000313" key="5">
    <source>
        <dbReference type="Proteomes" id="UP000799539"/>
    </source>
</evidence>
<proteinExistence type="inferred from homology"/>
<dbReference type="EMBL" id="ML992665">
    <property type="protein sequence ID" value="KAF2215730.1"/>
    <property type="molecule type" value="Genomic_DNA"/>
</dbReference>
<sequence>MPPPNWQSSNVSLFNASDISSPGYYAPAKTALLLADFHSYIIDNAVGANGTAAAANAAALRTWAKSRGIAVVHSLLDLHAAPFATCKNAAGIEAVVQTMTSTGSGTEPAELTSGSPDTTFTRQPGTVSAFLAPGLEQYLRTLNIASILLTGLSTSGTVLRTAASATDAQFVVTTISDACADPDAAVQDVLVNQVLGASGYVATTAQFRAGYDAVQH</sequence>
<keyword evidence="5" id="KW-1185">Reference proteome</keyword>
<dbReference type="GO" id="GO:0016787">
    <property type="term" value="F:hydrolase activity"/>
    <property type="evidence" value="ECO:0007669"/>
    <property type="project" value="UniProtKB-KW"/>
</dbReference>
<comment type="similarity">
    <text evidence="1">Belongs to the isochorismatase family.</text>
</comment>
<reference evidence="4" key="1">
    <citation type="journal article" date="2020" name="Stud. Mycol.">
        <title>101 Dothideomycetes genomes: a test case for predicting lifestyles and emergence of pathogens.</title>
        <authorList>
            <person name="Haridas S."/>
            <person name="Albert R."/>
            <person name="Binder M."/>
            <person name="Bloem J."/>
            <person name="Labutti K."/>
            <person name="Salamov A."/>
            <person name="Andreopoulos B."/>
            <person name="Baker S."/>
            <person name="Barry K."/>
            <person name="Bills G."/>
            <person name="Bluhm B."/>
            <person name="Cannon C."/>
            <person name="Castanera R."/>
            <person name="Culley D."/>
            <person name="Daum C."/>
            <person name="Ezra D."/>
            <person name="Gonzalez J."/>
            <person name="Henrissat B."/>
            <person name="Kuo A."/>
            <person name="Liang C."/>
            <person name="Lipzen A."/>
            <person name="Lutzoni F."/>
            <person name="Magnuson J."/>
            <person name="Mondo S."/>
            <person name="Nolan M."/>
            <person name="Ohm R."/>
            <person name="Pangilinan J."/>
            <person name="Park H.-J."/>
            <person name="Ramirez L."/>
            <person name="Alfaro M."/>
            <person name="Sun H."/>
            <person name="Tritt A."/>
            <person name="Yoshinaga Y."/>
            <person name="Zwiers L.-H."/>
            <person name="Turgeon B."/>
            <person name="Goodwin S."/>
            <person name="Spatafora J."/>
            <person name="Crous P."/>
            <person name="Grigoriev I."/>
        </authorList>
    </citation>
    <scope>NUCLEOTIDE SEQUENCE</scope>
    <source>
        <strain evidence="4">SCOH1-5</strain>
    </source>
</reference>
<evidence type="ECO:0000313" key="4">
    <source>
        <dbReference type="EMBL" id="KAF2215730.1"/>
    </source>
</evidence>